<name>A0A7J6LGW6_PEROL</name>
<dbReference type="InterPro" id="IPR012340">
    <property type="entry name" value="NA-bd_OB-fold"/>
</dbReference>
<dbReference type="GO" id="GO:0003697">
    <property type="term" value="F:single-stranded DNA binding"/>
    <property type="evidence" value="ECO:0007669"/>
    <property type="project" value="TreeGrafter"/>
</dbReference>
<evidence type="ECO:0000313" key="15">
    <source>
        <dbReference type="Proteomes" id="UP000570595"/>
    </source>
</evidence>
<keyword evidence="7 10" id="KW-0067">ATP-binding</keyword>
<organism evidence="14 15">
    <name type="scientific">Perkinsus olseni</name>
    <name type="common">Perkinsus atlanticus</name>
    <dbReference type="NCBI Taxonomy" id="32597"/>
    <lineage>
        <taxon>Eukaryota</taxon>
        <taxon>Sar</taxon>
        <taxon>Alveolata</taxon>
        <taxon>Perkinsozoa</taxon>
        <taxon>Perkinsea</taxon>
        <taxon>Perkinsida</taxon>
        <taxon>Perkinsidae</taxon>
        <taxon>Perkinsus</taxon>
    </lineage>
</organism>
<evidence type="ECO:0000256" key="12">
    <source>
        <dbReference type="SAM" id="MobiDB-lite"/>
    </source>
</evidence>
<dbReference type="GO" id="GO:0000727">
    <property type="term" value="P:double-strand break repair via break-induced replication"/>
    <property type="evidence" value="ECO:0007669"/>
    <property type="project" value="TreeGrafter"/>
</dbReference>
<dbReference type="Gene3D" id="2.40.50.140">
    <property type="entry name" value="Nucleic acid-binding proteins"/>
    <property type="match status" value="1"/>
</dbReference>
<keyword evidence="4 10" id="KW-0547">Nucleotide-binding</keyword>
<dbReference type="PROSITE" id="PS00847">
    <property type="entry name" value="MCM_1"/>
    <property type="match status" value="1"/>
</dbReference>
<comment type="subcellular location">
    <subcellularLocation>
        <location evidence="1">Nucleus</location>
    </subcellularLocation>
</comment>
<comment type="subunit">
    <text evidence="11">Component of the MCM2-7 complex.</text>
</comment>
<dbReference type="OrthoDB" id="10251574at2759"/>
<dbReference type="GO" id="GO:0016787">
    <property type="term" value="F:hydrolase activity"/>
    <property type="evidence" value="ECO:0007669"/>
    <property type="project" value="UniProtKB-KW"/>
</dbReference>
<keyword evidence="8 10" id="KW-0238">DNA-binding</keyword>
<dbReference type="FunFam" id="2.20.28.10:FF:000003">
    <property type="entry name" value="DNA helicase"/>
    <property type="match status" value="1"/>
</dbReference>
<feature type="compositionally biased region" description="Low complexity" evidence="12">
    <location>
        <begin position="1"/>
        <end position="18"/>
    </location>
</feature>
<keyword evidence="9 11" id="KW-0539">Nucleus</keyword>
<evidence type="ECO:0000256" key="5">
    <source>
        <dbReference type="ARBA" id="ARBA00022801"/>
    </source>
</evidence>
<evidence type="ECO:0000256" key="6">
    <source>
        <dbReference type="ARBA" id="ARBA00022806"/>
    </source>
</evidence>
<sequence>MSSSAGAPSEAASPDGPAQTPARNILEMSSQIDARMGRSPGSSMGVGSVFRSFRSDIGDLRFTIDFDEDTNNQGASGSGGDGDAQMRDGDGGSERIFGSSIPLDEAKTLFMKFLDEFDKGDDGRGKYGRELLRYCENKQQIFPVDAQDLHRFSPDLYSDLISSPMEIIPIMDACLYNHIVRNTPGINAAAAVVQVQIYNLHEKDKRTMRDFDPSDIEHLVALKGIVIRTSVLIPDMQVGAFRCTTEGCGHHASVNLEKGRIDEPTTCPKCHQKQSFELEHNQCVFTDKQLIKLQESPENIPEGETPHTVMIYAYDSMFDTVKPGDRVEVTGIYKASPQRVILQQRLTKSVLMSYIDAIHIETMNASVGSTPTAAATGDLVEPEIEEELRKLAADPNIVTNLIKSFAPSIWENEDVKKGLLCQLFGGTDKSTAGDTEAEDRGSFRSELNVLLIGDPSTAKSQLLQYVHNIAPRGVYTSGKGSSAVGLTAYISKDPDTKELVLESGALVLSDKGICCIDEFDKMDDHARAILHEVMEQQTVSVAKAGIICSLNARTAICAAANPIESRYDPRRSVVDNINLNPTLLSRFDLIYLILDLGTERSDRTLASHIVKLFSKLDGSADAATQKPPIDMDTLARQVTGFLARWSRPGPAGAEPQRTLLVKKSSGDHSKKPTSAEGCTLLSLLVKEEKHSNASAGELPLHRSSRLYHKIHRHDRPALVERMSHAIRYIAFGRSLRPRLTDAAVEILTDGYLKLRHANTSGAVGKTITATPRQLESLIRLSEALAKMEFREEVTGDDVLEAIRLMKEALLSACTDPVTGVIDMSMLATGMSESRRQERETAIQTIKELLQASPTGSLKYDLLRQKVFEQLMAPMQQEDGSGGGHHQEGAEALDLQDVGKLIDTLVQNGTLARIGRGPTATCRLLEFDV</sequence>
<dbReference type="SUPFAM" id="SSF52540">
    <property type="entry name" value="P-loop containing nucleoside triphosphate hydrolases"/>
    <property type="match status" value="1"/>
</dbReference>
<dbReference type="InterPro" id="IPR027417">
    <property type="entry name" value="P-loop_NTPase"/>
</dbReference>
<dbReference type="GO" id="GO:0017116">
    <property type="term" value="F:single-stranded DNA helicase activity"/>
    <property type="evidence" value="ECO:0007669"/>
    <property type="project" value="TreeGrafter"/>
</dbReference>
<evidence type="ECO:0000256" key="10">
    <source>
        <dbReference type="RuleBase" id="RU004070"/>
    </source>
</evidence>
<dbReference type="InterPro" id="IPR031327">
    <property type="entry name" value="MCM"/>
</dbReference>
<dbReference type="Proteomes" id="UP000570595">
    <property type="component" value="Unassembled WGS sequence"/>
</dbReference>
<dbReference type="InterPro" id="IPR027925">
    <property type="entry name" value="MCM_N"/>
</dbReference>
<feature type="domain" description="MCM C-terminal AAA(+) ATPase" evidence="13">
    <location>
        <begin position="397"/>
        <end position="609"/>
    </location>
</feature>
<evidence type="ECO:0000256" key="1">
    <source>
        <dbReference type="ARBA" id="ARBA00004123"/>
    </source>
</evidence>
<dbReference type="InterPro" id="IPR033762">
    <property type="entry name" value="MCM_OB"/>
</dbReference>
<comment type="caution">
    <text evidence="14">The sequence shown here is derived from an EMBL/GenBank/DDBJ whole genome shotgun (WGS) entry which is preliminary data.</text>
</comment>
<dbReference type="InterPro" id="IPR041562">
    <property type="entry name" value="MCM_lid"/>
</dbReference>
<comment type="similarity">
    <text evidence="2 10">Belongs to the MCM family.</text>
</comment>
<keyword evidence="3 11" id="KW-0235">DNA replication</keyword>
<dbReference type="GO" id="GO:0005524">
    <property type="term" value="F:ATP binding"/>
    <property type="evidence" value="ECO:0007669"/>
    <property type="project" value="UniProtKB-UniRule"/>
</dbReference>
<keyword evidence="6 11" id="KW-0347">Helicase</keyword>
<dbReference type="InterPro" id="IPR018525">
    <property type="entry name" value="MCM_CS"/>
</dbReference>
<dbReference type="PANTHER" id="PTHR11630">
    <property type="entry name" value="DNA REPLICATION LICENSING FACTOR MCM FAMILY MEMBER"/>
    <property type="match status" value="1"/>
</dbReference>
<dbReference type="PRINTS" id="PR01660">
    <property type="entry name" value="MCMPROTEIN4"/>
</dbReference>
<feature type="region of interest" description="Disordered" evidence="12">
    <location>
        <begin position="1"/>
        <end position="25"/>
    </location>
</feature>
<dbReference type="Gene3D" id="2.20.28.10">
    <property type="match status" value="1"/>
</dbReference>
<evidence type="ECO:0000313" key="14">
    <source>
        <dbReference type="EMBL" id="KAF4658522.1"/>
    </source>
</evidence>
<accession>A0A7J6LGW6</accession>
<dbReference type="SMART" id="SM00350">
    <property type="entry name" value="MCM"/>
    <property type="match status" value="1"/>
</dbReference>
<dbReference type="Gene3D" id="3.30.1640.10">
    <property type="entry name" value="mini-chromosome maintenance (MCM) complex, chain A, domain 1"/>
    <property type="match status" value="1"/>
</dbReference>
<dbReference type="InterPro" id="IPR001208">
    <property type="entry name" value="MCM_dom"/>
</dbReference>
<evidence type="ECO:0000256" key="7">
    <source>
        <dbReference type="ARBA" id="ARBA00022840"/>
    </source>
</evidence>
<dbReference type="PRINTS" id="PR01657">
    <property type="entry name" value="MCMFAMILY"/>
</dbReference>
<feature type="compositionally biased region" description="Basic and acidic residues" evidence="12">
    <location>
        <begin position="84"/>
        <end position="93"/>
    </location>
</feature>
<evidence type="ECO:0000256" key="9">
    <source>
        <dbReference type="ARBA" id="ARBA00023242"/>
    </source>
</evidence>
<dbReference type="SUPFAM" id="SSF50249">
    <property type="entry name" value="Nucleic acid-binding proteins"/>
    <property type="match status" value="1"/>
</dbReference>
<evidence type="ECO:0000256" key="2">
    <source>
        <dbReference type="ARBA" id="ARBA00008010"/>
    </source>
</evidence>
<evidence type="ECO:0000256" key="4">
    <source>
        <dbReference type="ARBA" id="ARBA00022741"/>
    </source>
</evidence>
<dbReference type="PANTHER" id="PTHR11630:SF66">
    <property type="entry name" value="DNA REPLICATION LICENSING FACTOR MCM4"/>
    <property type="match status" value="1"/>
</dbReference>
<dbReference type="GO" id="GO:0006271">
    <property type="term" value="P:DNA strand elongation involved in DNA replication"/>
    <property type="evidence" value="ECO:0007669"/>
    <property type="project" value="TreeGrafter"/>
</dbReference>
<proteinExistence type="inferred from homology"/>
<evidence type="ECO:0000256" key="8">
    <source>
        <dbReference type="ARBA" id="ARBA00023125"/>
    </source>
</evidence>
<evidence type="ECO:0000259" key="13">
    <source>
        <dbReference type="PROSITE" id="PS50051"/>
    </source>
</evidence>
<keyword evidence="5 11" id="KW-0378">Hydrolase</keyword>
<protein>
    <recommendedName>
        <fullName evidence="11">DNA replication licensing factor MCM4</fullName>
        <ecNumber evidence="11">3.6.4.12</ecNumber>
    </recommendedName>
</protein>
<dbReference type="InterPro" id="IPR008047">
    <property type="entry name" value="MCM_4"/>
</dbReference>
<dbReference type="PROSITE" id="PS50051">
    <property type="entry name" value="MCM_2"/>
    <property type="match status" value="1"/>
</dbReference>
<reference evidence="14 15" key="1">
    <citation type="submission" date="2020-04" db="EMBL/GenBank/DDBJ databases">
        <title>Perkinsus olseni comparative genomics.</title>
        <authorList>
            <person name="Bogema D.R."/>
        </authorList>
    </citation>
    <scope>NUCLEOTIDE SEQUENCE [LARGE SCALE GENOMIC DNA]</scope>
    <source>
        <strain evidence="14">ATCC PRA-179</strain>
    </source>
</reference>
<dbReference type="Pfam" id="PF17207">
    <property type="entry name" value="MCM_OB"/>
    <property type="match status" value="1"/>
</dbReference>
<dbReference type="GO" id="GO:0005634">
    <property type="term" value="C:nucleus"/>
    <property type="evidence" value="ECO:0007669"/>
    <property type="project" value="UniProtKB-SubCell"/>
</dbReference>
<evidence type="ECO:0000256" key="11">
    <source>
        <dbReference type="RuleBase" id="RU368062"/>
    </source>
</evidence>
<dbReference type="Pfam" id="PF14551">
    <property type="entry name" value="MCM_N"/>
    <property type="match status" value="1"/>
</dbReference>
<dbReference type="EMBL" id="JABAHT010000306">
    <property type="protein sequence ID" value="KAF4658522.1"/>
    <property type="molecule type" value="Genomic_DNA"/>
</dbReference>
<dbReference type="GO" id="GO:1902975">
    <property type="term" value="P:mitotic DNA replication initiation"/>
    <property type="evidence" value="ECO:0007669"/>
    <property type="project" value="TreeGrafter"/>
</dbReference>
<comment type="function">
    <text evidence="11">Acts as component of the MCM2-7 complex (MCM complex) which is the replicative helicase essential for 'once per cell cycle' DNA replication initiation and elongation in eukaryotic cells. The active ATPase sites in the MCM2-7 ring are formed through the interaction surfaces of two neighboring subunits such that a critical structure of a conserved arginine finger motif is provided in trans relative to the ATP-binding site of the Walker A box of the adjacent subunit. The six ATPase active sites, however, are likely to contribute differentially to the complex helicase activity.</text>
</comment>
<dbReference type="AlphaFoldDB" id="A0A7J6LGW6"/>
<dbReference type="GO" id="GO:0042555">
    <property type="term" value="C:MCM complex"/>
    <property type="evidence" value="ECO:0007669"/>
    <property type="project" value="UniProtKB-UniRule"/>
</dbReference>
<evidence type="ECO:0000256" key="3">
    <source>
        <dbReference type="ARBA" id="ARBA00022705"/>
    </source>
</evidence>
<comment type="catalytic activity">
    <reaction evidence="11">
        <text>ATP + H2O = ADP + phosphate + H(+)</text>
        <dbReference type="Rhea" id="RHEA:13065"/>
        <dbReference type="ChEBI" id="CHEBI:15377"/>
        <dbReference type="ChEBI" id="CHEBI:15378"/>
        <dbReference type="ChEBI" id="CHEBI:30616"/>
        <dbReference type="ChEBI" id="CHEBI:43474"/>
        <dbReference type="ChEBI" id="CHEBI:456216"/>
        <dbReference type="EC" id="3.6.4.12"/>
    </reaction>
</comment>
<feature type="region of interest" description="Disordered" evidence="12">
    <location>
        <begin position="64"/>
        <end position="98"/>
    </location>
</feature>
<dbReference type="Gene3D" id="3.40.50.300">
    <property type="entry name" value="P-loop containing nucleotide triphosphate hydrolases"/>
    <property type="match status" value="1"/>
</dbReference>
<gene>
    <name evidence="14" type="primary">MCM4</name>
    <name evidence="14" type="ORF">FOZ61_005554</name>
</gene>
<dbReference type="Pfam" id="PF00493">
    <property type="entry name" value="MCM"/>
    <property type="match status" value="1"/>
</dbReference>
<dbReference type="Pfam" id="PF17855">
    <property type="entry name" value="MCM_lid"/>
    <property type="match status" value="1"/>
</dbReference>
<dbReference type="EC" id="3.6.4.12" evidence="11"/>